<sequence>MEIHERCLMLDIPRSNEQNVELEAEKRANDELRVQVADLSKKVQEYEEARIRDEEEMKKNQSDMEAKLELVLNQFQPS</sequence>
<dbReference type="Proteomes" id="UP000604825">
    <property type="component" value="Unassembled WGS sequence"/>
</dbReference>
<evidence type="ECO:0000313" key="3">
    <source>
        <dbReference type="Proteomes" id="UP000604825"/>
    </source>
</evidence>
<gene>
    <name evidence="2" type="ORF">NCGR_LOCUS48901</name>
</gene>
<feature type="coiled-coil region" evidence="1">
    <location>
        <begin position="15"/>
        <end position="63"/>
    </location>
</feature>
<name>A0A811R6A3_9POAL</name>
<keyword evidence="3" id="KW-1185">Reference proteome</keyword>
<reference evidence="2" key="1">
    <citation type="submission" date="2020-10" db="EMBL/GenBank/DDBJ databases">
        <authorList>
            <person name="Han B."/>
            <person name="Lu T."/>
            <person name="Zhao Q."/>
            <person name="Huang X."/>
            <person name="Zhao Y."/>
        </authorList>
    </citation>
    <scope>NUCLEOTIDE SEQUENCE</scope>
</reference>
<evidence type="ECO:0000313" key="2">
    <source>
        <dbReference type="EMBL" id="CAD6265596.1"/>
    </source>
</evidence>
<dbReference type="EMBL" id="CAJGYO010000013">
    <property type="protein sequence ID" value="CAD6265596.1"/>
    <property type="molecule type" value="Genomic_DNA"/>
</dbReference>
<comment type="caution">
    <text evidence="2">The sequence shown here is derived from an EMBL/GenBank/DDBJ whole genome shotgun (WGS) entry which is preliminary data.</text>
</comment>
<evidence type="ECO:0000256" key="1">
    <source>
        <dbReference type="SAM" id="Coils"/>
    </source>
</evidence>
<accession>A0A811R6A3</accession>
<protein>
    <submittedName>
        <fullName evidence="2">Uncharacterized protein</fullName>
    </submittedName>
</protein>
<proteinExistence type="predicted"/>
<dbReference type="AlphaFoldDB" id="A0A811R6A3"/>
<keyword evidence="1" id="KW-0175">Coiled coil</keyword>
<organism evidence="2 3">
    <name type="scientific">Miscanthus lutarioriparius</name>
    <dbReference type="NCBI Taxonomy" id="422564"/>
    <lineage>
        <taxon>Eukaryota</taxon>
        <taxon>Viridiplantae</taxon>
        <taxon>Streptophyta</taxon>
        <taxon>Embryophyta</taxon>
        <taxon>Tracheophyta</taxon>
        <taxon>Spermatophyta</taxon>
        <taxon>Magnoliopsida</taxon>
        <taxon>Liliopsida</taxon>
        <taxon>Poales</taxon>
        <taxon>Poaceae</taxon>
        <taxon>PACMAD clade</taxon>
        <taxon>Panicoideae</taxon>
        <taxon>Andropogonodae</taxon>
        <taxon>Andropogoneae</taxon>
        <taxon>Saccharinae</taxon>
        <taxon>Miscanthus</taxon>
    </lineage>
</organism>